<feature type="domain" description="NERD" evidence="1">
    <location>
        <begin position="6"/>
        <end position="83"/>
    </location>
</feature>
<proteinExistence type="predicted"/>
<evidence type="ECO:0000313" key="2">
    <source>
        <dbReference type="EMBL" id="RLG70769.1"/>
    </source>
</evidence>
<evidence type="ECO:0000313" key="3">
    <source>
        <dbReference type="Proteomes" id="UP000278031"/>
    </source>
</evidence>
<dbReference type="EMBL" id="QMWP01000033">
    <property type="protein sequence ID" value="RLG70769.1"/>
    <property type="molecule type" value="Genomic_DNA"/>
</dbReference>
<comment type="caution">
    <text evidence="2">The sequence shown here is derived from an EMBL/GenBank/DDBJ whole genome shotgun (WGS) entry which is preliminary data.</text>
</comment>
<accession>A0A497JKX1</accession>
<dbReference type="AlphaFoldDB" id="A0A497JKX1"/>
<dbReference type="Pfam" id="PF08378">
    <property type="entry name" value="NERD"/>
    <property type="match status" value="1"/>
</dbReference>
<reference evidence="2 3" key="1">
    <citation type="submission" date="2018-06" db="EMBL/GenBank/DDBJ databases">
        <title>Extensive metabolic versatility and redundancy in microbially diverse, dynamic hydrothermal sediments.</title>
        <authorList>
            <person name="Dombrowski N."/>
            <person name="Teske A."/>
            <person name="Baker B.J."/>
        </authorList>
    </citation>
    <scope>NUCLEOTIDE SEQUENCE [LARGE SCALE GENOMIC DNA]</scope>
    <source>
        <strain evidence="2">B51_G17</strain>
    </source>
</reference>
<organism evidence="2 3">
    <name type="scientific">Candidatus Iainarchaeum sp</name>
    <dbReference type="NCBI Taxonomy" id="3101447"/>
    <lineage>
        <taxon>Archaea</taxon>
        <taxon>Candidatus Iainarchaeota</taxon>
        <taxon>Candidatus Iainarchaeia</taxon>
        <taxon>Candidatus Iainarchaeales</taxon>
        <taxon>Candidatus Iainarchaeaceae</taxon>
        <taxon>Candidatus Iainarchaeum</taxon>
    </lineage>
</organism>
<dbReference type="InterPro" id="IPR011528">
    <property type="entry name" value="NERD"/>
</dbReference>
<evidence type="ECO:0000259" key="1">
    <source>
        <dbReference type="Pfam" id="PF08378"/>
    </source>
</evidence>
<sequence>MGRKKKGSESERKALKWIREYLKPKRVYFKPELKVLFQKRKKVFELDFVVEKNGEVWIIDSKEMRDVEKWKKLHKQKITEKEKSFLRKGKTFVDTYLKTTLKRFFPQLFTYSILLKLKYPEKKVRAFFLIKAGEKFYLREIYNFPKKKITIRIR</sequence>
<protein>
    <recommendedName>
        <fullName evidence="1">NERD domain-containing protein</fullName>
    </recommendedName>
</protein>
<name>A0A497JKX1_9ARCH</name>
<dbReference type="Proteomes" id="UP000278031">
    <property type="component" value="Unassembled WGS sequence"/>
</dbReference>
<gene>
    <name evidence="2" type="ORF">DRO04_01160</name>
</gene>